<evidence type="ECO:0008006" key="3">
    <source>
        <dbReference type="Google" id="ProtNLM"/>
    </source>
</evidence>
<reference evidence="1" key="1">
    <citation type="journal article" date="2009" name="Environ. Microbiol.">
        <title>Dynamics of genome evolution in facultative symbionts of aphids.</title>
        <authorList>
            <person name="Degnan P.H."/>
            <person name="Leonardo T.E."/>
            <person name="Cass B.N."/>
            <person name="Hurwitz B."/>
            <person name="Stern D."/>
            <person name="Gibbs R.A."/>
            <person name="Richards S."/>
            <person name="Moran N.A."/>
        </authorList>
    </citation>
    <scope>NUCLEOTIDE SEQUENCE [LARGE SCALE GENOMIC DNA]</scope>
    <source>
        <strain evidence="1">LSR1</strain>
    </source>
</reference>
<dbReference type="AlphaFoldDB" id="E0WSV1"/>
<organism evidence="1 2">
    <name type="scientific">Candidatus Regiella insecticola LSR1</name>
    <dbReference type="NCBI Taxonomy" id="663321"/>
    <lineage>
        <taxon>Bacteria</taxon>
        <taxon>Pseudomonadati</taxon>
        <taxon>Pseudomonadota</taxon>
        <taxon>Gammaproteobacteria</taxon>
        <taxon>Enterobacterales</taxon>
        <taxon>Enterobacteriaceae</taxon>
        <taxon>aphid secondary symbionts</taxon>
        <taxon>Candidatus Regiella</taxon>
    </lineage>
</organism>
<dbReference type="Proteomes" id="UP000005726">
    <property type="component" value="Unassembled WGS sequence"/>
</dbReference>
<protein>
    <recommendedName>
        <fullName evidence="3">Formyl transferase N-terminal domain-containing protein</fullName>
    </recommendedName>
</protein>
<dbReference type="InterPro" id="IPR036477">
    <property type="entry name" value="Formyl_transf_N_sf"/>
</dbReference>
<evidence type="ECO:0000313" key="1">
    <source>
        <dbReference type="EMBL" id="EFL91636.1"/>
    </source>
</evidence>
<dbReference type="EMBL" id="GL379592">
    <property type="protein sequence ID" value="EFL91636.1"/>
    <property type="molecule type" value="Genomic_DNA"/>
</dbReference>
<gene>
    <name evidence="1" type="ORF">REG_1079</name>
</gene>
<name>E0WSV1_9ENTR</name>
<keyword evidence="2" id="KW-1185">Reference proteome</keyword>
<dbReference type="SUPFAM" id="SSF53328">
    <property type="entry name" value="Formyltransferase"/>
    <property type="match status" value="1"/>
</dbReference>
<dbReference type="HOGENOM" id="CLU_2492120_0_0_6"/>
<accession>E0WSV1</accession>
<sequence>MYLFTGGGIVPGSFFNLKNTRFLHIHPGYLPNIRGADCLLWSTMLAGYASATCFYLDPGIDTGDVINAAFLPKIRLPDAASHLDEK</sequence>
<proteinExistence type="predicted"/>
<dbReference type="Gene3D" id="3.40.50.170">
    <property type="entry name" value="Formyl transferase, N-terminal domain"/>
    <property type="match status" value="1"/>
</dbReference>
<evidence type="ECO:0000313" key="2">
    <source>
        <dbReference type="Proteomes" id="UP000005726"/>
    </source>
</evidence>
<dbReference type="RefSeq" id="WP_006704804.1">
    <property type="nucleotide sequence ID" value="NZ_CAWLGB010000004.1"/>
</dbReference>